<feature type="domain" description="G5" evidence="3">
    <location>
        <begin position="165"/>
        <end position="245"/>
    </location>
</feature>
<evidence type="ECO:0000313" key="5">
    <source>
        <dbReference type="Proteomes" id="UP001056756"/>
    </source>
</evidence>
<dbReference type="SUPFAM" id="SSF50685">
    <property type="entry name" value="Barwin-like endoglucanases"/>
    <property type="match status" value="1"/>
</dbReference>
<dbReference type="InterPro" id="IPR011098">
    <property type="entry name" value="G5_dom"/>
</dbReference>
<name>A0A9J6ZIE3_9BACL</name>
<dbReference type="GO" id="GO:0019867">
    <property type="term" value="C:outer membrane"/>
    <property type="evidence" value="ECO:0007669"/>
    <property type="project" value="InterPro"/>
</dbReference>
<dbReference type="EMBL" id="CP097899">
    <property type="protein sequence ID" value="URN95970.1"/>
    <property type="molecule type" value="Genomic_DNA"/>
</dbReference>
<keyword evidence="2" id="KW-1133">Transmembrane helix</keyword>
<sequence>MGNIPVKDTHGKRSSSMTFAMRWRHGNLRLIMLSIIISIAMSFMFLVLLYGATEKNVSVVVNGQETVVTTKQWVLQRLLDEQAITVGPHDKISASLNAPIKDGDIIEVNHAMPITVVADGNTSTVYTTEKTVQAAIEDLDISIRSQDEIDPPLASSIEENETITVVRVETKVTSNEKTVPFSIVKKEDASLVKGTEKVVQSGQEGVVVEQLEARYEDGVLVSNSVISETVKTNTVDQVVAVGAAKPKSTVTTLSNSSSSVEQVTKGDYTFNAKKVLTNVTLTAYTAGAESTGKSEGDAGYGVTASGTTVEEGRTIAVDTSVIPMGWWVYIEGVGLRRAEDKGGAIKGNKIDVYFESLNVATKFGKKKGVKVYVIGPNKPSAS</sequence>
<evidence type="ECO:0000313" key="4">
    <source>
        <dbReference type="EMBL" id="URN95970.1"/>
    </source>
</evidence>
<dbReference type="Proteomes" id="UP001056756">
    <property type="component" value="Chromosome"/>
</dbReference>
<keyword evidence="2" id="KW-0472">Membrane</keyword>
<dbReference type="GO" id="GO:0009254">
    <property type="term" value="P:peptidoglycan turnover"/>
    <property type="evidence" value="ECO:0007669"/>
    <property type="project" value="InterPro"/>
</dbReference>
<protein>
    <submittedName>
        <fullName evidence="4">G5 domain-containing protein</fullName>
    </submittedName>
</protein>
<evidence type="ECO:0000256" key="1">
    <source>
        <dbReference type="ARBA" id="ARBA00022729"/>
    </source>
</evidence>
<feature type="transmembrane region" description="Helical" evidence="2">
    <location>
        <begin position="30"/>
        <end position="52"/>
    </location>
</feature>
<dbReference type="CDD" id="cd14667">
    <property type="entry name" value="3D_containing_proteins"/>
    <property type="match status" value="1"/>
</dbReference>
<dbReference type="InterPro" id="IPR051933">
    <property type="entry name" value="Resuscitation_pf_RpfB"/>
</dbReference>
<dbReference type="InterPro" id="IPR036908">
    <property type="entry name" value="RlpA-like_sf"/>
</dbReference>
<dbReference type="SMART" id="SM01208">
    <property type="entry name" value="G5"/>
    <property type="match status" value="1"/>
</dbReference>
<dbReference type="AlphaFoldDB" id="A0A9J6ZIE3"/>
<keyword evidence="2" id="KW-0812">Transmembrane</keyword>
<evidence type="ECO:0000259" key="3">
    <source>
        <dbReference type="PROSITE" id="PS51109"/>
    </source>
</evidence>
<dbReference type="Pfam" id="PF06725">
    <property type="entry name" value="3D"/>
    <property type="match status" value="1"/>
</dbReference>
<dbReference type="InterPro" id="IPR007137">
    <property type="entry name" value="DUF348"/>
</dbReference>
<keyword evidence="1" id="KW-0732">Signal</keyword>
<dbReference type="InterPro" id="IPR059180">
    <property type="entry name" value="3D_YorM"/>
</dbReference>
<dbReference type="Pfam" id="PF07501">
    <property type="entry name" value="G5"/>
    <property type="match status" value="1"/>
</dbReference>
<dbReference type="PANTHER" id="PTHR39160:SF4">
    <property type="entry name" value="RESUSCITATION-PROMOTING FACTOR RPFB"/>
    <property type="match status" value="1"/>
</dbReference>
<dbReference type="Gene3D" id="2.20.230.10">
    <property type="entry name" value="Resuscitation-promoting factor rpfb"/>
    <property type="match status" value="1"/>
</dbReference>
<evidence type="ECO:0000256" key="2">
    <source>
        <dbReference type="SAM" id="Phobius"/>
    </source>
</evidence>
<dbReference type="GO" id="GO:0004553">
    <property type="term" value="F:hydrolase activity, hydrolyzing O-glycosyl compounds"/>
    <property type="evidence" value="ECO:0007669"/>
    <property type="project" value="InterPro"/>
</dbReference>
<organism evidence="4 5">
    <name type="scientific">Candidatus Pristimantibacillus lignocellulolyticus</name>
    <dbReference type="NCBI Taxonomy" id="2994561"/>
    <lineage>
        <taxon>Bacteria</taxon>
        <taxon>Bacillati</taxon>
        <taxon>Bacillota</taxon>
        <taxon>Bacilli</taxon>
        <taxon>Bacillales</taxon>
        <taxon>Paenibacillaceae</taxon>
        <taxon>Candidatus Pristimantibacillus</taxon>
    </lineage>
</organism>
<dbReference type="Pfam" id="PF03990">
    <property type="entry name" value="DUF348"/>
    <property type="match status" value="2"/>
</dbReference>
<dbReference type="Gene3D" id="2.40.40.10">
    <property type="entry name" value="RlpA-like domain"/>
    <property type="match status" value="1"/>
</dbReference>
<dbReference type="PANTHER" id="PTHR39160">
    <property type="entry name" value="CELL WALL-BINDING PROTEIN YOCH"/>
    <property type="match status" value="1"/>
</dbReference>
<dbReference type="InterPro" id="IPR010611">
    <property type="entry name" value="3D_dom"/>
</dbReference>
<reference evidence="4" key="1">
    <citation type="submission" date="2022-05" db="EMBL/GenBank/DDBJ databases">
        <title>Novel bacterial taxa in a minimal lignocellulolytic consortium and its capacity to transform plastics disclosed by genome-resolved metagenomics.</title>
        <authorList>
            <person name="Rodriguez C.A.D."/>
            <person name="Diaz-Garcia L."/>
            <person name="Herrera K."/>
            <person name="Tarazona N.A."/>
            <person name="Sproer C."/>
            <person name="Overmann J."/>
            <person name="Jimenez D.J."/>
        </authorList>
    </citation>
    <scope>NUCLEOTIDE SEQUENCE</scope>
    <source>
        <strain evidence="4">MAG5</strain>
    </source>
</reference>
<accession>A0A9J6ZIE3</accession>
<proteinExistence type="predicted"/>
<dbReference type="KEGG" id="plig:NAG76_06980"/>
<gene>
    <name evidence="4" type="ORF">NAG76_06980</name>
</gene>
<dbReference type="PROSITE" id="PS51109">
    <property type="entry name" value="G5"/>
    <property type="match status" value="1"/>
</dbReference>